<comment type="caution">
    <text evidence="1">The sequence shown here is derived from an EMBL/GenBank/DDBJ whole genome shotgun (WGS) entry which is preliminary data.</text>
</comment>
<proteinExistence type="predicted"/>
<evidence type="ECO:0000313" key="2">
    <source>
        <dbReference type="Proteomes" id="UP000053070"/>
    </source>
</evidence>
<accession>A0A0G9MSN9</accession>
<reference evidence="1 2" key="1">
    <citation type="submission" date="2015-04" db="EMBL/GenBank/DDBJ databases">
        <title>The draft genome sequence of Erythrobacr gangjinensis K7-2.</title>
        <authorList>
            <person name="Zhuang L."/>
            <person name="Liu Y."/>
            <person name="Shao Z."/>
        </authorList>
    </citation>
    <scope>NUCLEOTIDE SEQUENCE [LARGE SCALE GENOMIC DNA]</scope>
    <source>
        <strain evidence="1 2">K7-2</strain>
    </source>
</reference>
<keyword evidence="2" id="KW-1185">Reference proteome</keyword>
<gene>
    <name evidence="1" type="ORF">AAW01_00875</name>
</gene>
<dbReference type="Proteomes" id="UP000053070">
    <property type="component" value="Unassembled WGS sequence"/>
</dbReference>
<dbReference type="PATRIC" id="fig|502682.8.peg.181"/>
<name>A0A0G9MSN9_9SPHN</name>
<evidence type="ECO:0000313" key="1">
    <source>
        <dbReference type="EMBL" id="KLE33584.1"/>
    </source>
</evidence>
<dbReference type="EMBL" id="LBHC01000001">
    <property type="protein sequence ID" value="KLE33584.1"/>
    <property type="molecule type" value="Genomic_DNA"/>
</dbReference>
<protein>
    <submittedName>
        <fullName evidence="1">Uncharacterized protein</fullName>
    </submittedName>
</protein>
<sequence>MLDDAVRNMQQHQVRIEQRVIIRVSPAPPRARTQMMADLPRRPMPRSFAEVEHGDCVDIDSIMGVQPTRDNRLLMFTRQRQIIAASLEQSCTASAFYAGFYVEQNEDGRLCVARDQLQSRAGAACQVAGFTRLVAASQ</sequence>
<dbReference type="AlphaFoldDB" id="A0A0G9MSN9"/>
<organism evidence="1 2">
    <name type="scientific">Aurantiacibacter gangjinensis</name>
    <dbReference type="NCBI Taxonomy" id="502682"/>
    <lineage>
        <taxon>Bacteria</taxon>
        <taxon>Pseudomonadati</taxon>
        <taxon>Pseudomonadota</taxon>
        <taxon>Alphaproteobacteria</taxon>
        <taxon>Sphingomonadales</taxon>
        <taxon>Erythrobacteraceae</taxon>
        <taxon>Aurantiacibacter</taxon>
    </lineage>
</organism>
<dbReference type="STRING" id="502682.BMF35_a1600"/>